<reference evidence="1 2" key="1">
    <citation type="journal article" date="2016" name="Mol. Biol. Evol.">
        <title>Comparative Genomics of Early-Diverging Mushroom-Forming Fungi Provides Insights into the Origins of Lignocellulose Decay Capabilities.</title>
        <authorList>
            <person name="Nagy L.G."/>
            <person name="Riley R."/>
            <person name="Tritt A."/>
            <person name="Adam C."/>
            <person name="Daum C."/>
            <person name="Floudas D."/>
            <person name="Sun H."/>
            <person name="Yadav J.S."/>
            <person name="Pangilinan J."/>
            <person name="Larsson K.H."/>
            <person name="Matsuura K."/>
            <person name="Barry K."/>
            <person name="Labutti K."/>
            <person name="Kuo R."/>
            <person name="Ohm R.A."/>
            <person name="Bhattacharya S.S."/>
            <person name="Shirouzu T."/>
            <person name="Yoshinaga Y."/>
            <person name="Martin F.M."/>
            <person name="Grigoriev I.V."/>
            <person name="Hibbett D.S."/>
        </authorList>
    </citation>
    <scope>NUCLEOTIDE SEQUENCE [LARGE SCALE GENOMIC DNA]</scope>
    <source>
        <strain evidence="1 2">HHB10207 ss-3</strain>
    </source>
</reference>
<evidence type="ECO:0000313" key="2">
    <source>
        <dbReference type="Proteomes" id="UP000076798"/>
    </source>
</evidence>
<sequence>MIFSKILRRIIALMPTVSSQDLGLVEASSVSVCPRWLVHRNRTGVGTSILGLGSSAVIDKYQYQSRLRDRRVHRLSVMTRSIGKDHRRHHTNASYRREGLNVVLRTAEPPVPNTGHMF</sequence>
<dbReference type="EMBL" id="KV428628">
    <property type="protein sequence ID" value="KZT31357.1"/>
    <property type="molecule type" value="Genomic_DNA"/>
</dbReference>
<evidence type="ECO:0000313" key="1">
    <source>
        <dbReference type="EMBL" id="KZT31357.1"/>
    </source>
</evidence>
<organism evidence="1 2">
    <name type="scientific">Sistotremastrum suecicum HHB10207 ss-3</name>
    <dbReference type="NCBI Taxonomy" id="1314776"/>
    <lineage>
        <taxon>Eukaryota</taxon>
        <taxon>Fungi</taxon>
        <taxon>Dikarya</taxon>
        <taxon>Basidiomycota</taxon>
        <taxon>Agaricomycotina</taxon>
        <taxon>Agaricomycetes</taxon>
        <taxon>Sistotremastrales</taxon>
        <taxon>Sistotremastraceae</taxon>
        <taxon>Sistotremastrum</taxon>
    </lineage>
</organism>
<protein>
    <submittedName>
        <fullName evidence="1">Uncharacterized protein</fullName>
    </submittedName>
</protein>
<dbReference type="AlphaFoldDB" id="A0A165WNA2"/>
<keyword evidence="2" id="KW-1185">Reference proteome</keyword>
<name>A0A165WNA2_9AGAM</name>
<gene>
    <name evidence="1" type="ORF">SISSUDRAFT_763785</name>
</gene>
<accession>A0A165WNA2</accession>
<dbReference type="Proteomes" id="UP000076798">
    <property type="component" value="Unassembled WGS sequence"/>
</dbReference>
<proteinExistence type="predicted"/>